<reference evidence="1 2" key="1">
    <citation type="submission" date="2022-04" db="EMBL/GenBank/DDBJ databases">
        <authorList>
            <person name="Ye Y.-Q."/>
            <person name="Du Z.-J."/>
        </authorList>
    </citation>
    <scope>NUCLEOTIDE SEQUENCE [LARGE SCALE GENOMIC DNA]</scope>
    <source>
        <strain evidence="1 2">A6E488</strain>
    </source>
</reference>
<proteinExistence type="predicted"/>
<evidence type="ECO:0000313" key="1">
    <source>
        <dbReference type="EMBL" id="MCT8973575.1"/>
    </source>
</evidence>
<keyword evidence="2" id="KW-1185">Reference proteome</keyword>
<accession>A0AAW5QZY4</accession>
<dbReference type="EMBL" id="JALIDZ010000008">
    <property type="protein sequence ID" value="MCT8973575.1"/>
    <property type="molecule type" value="Genomic_DNA"/>
</dbReference>
<protein>
    <submittedName>
        <fullName evidence="1">Uncharacterized protein</fullName>
    </submittedName>
</protein>
<sequence>MLTTHSMIFLSAVAATGIVILTQPSHSEQTVGVEHVKLQDRHPSFNVGDALRGALGAERAGETVPAPESTPKADQLNVVIRSCDSYTWPKIPTACLTVATNDTSGTGPRAVTVEDRPAERVSIVTPAVTIVAQR</sequence>
<name>A0AAW5QZY4_9HYPH</name>
<organism evidence="1 2">
    <name type="scientific">Microbaculum marinisediminis</name>
    <dbReference type="NCBI Taxonomy" id="2931392"/>
    <lineage>
        <taxon>Bacteria</taxon>
        <taxon>Pseudomonadati</taxon>
        <taxon>Pseudomonadota</taxon>
        <taxon>Alphaproteobacteria</taxon>
        <taxon>Hyphomicrobiales</taxon>
        <taxon>Tepidamorphaceae</taxon>
        <taxon>Microbaculum</taxon>
    </lineage>
</organism>
<evidence type="ECO:0000313" key="2">
    <source>
        <dbReference type="Proteomes" id="UP001320898"/>
    </source>
</evidence>
<comment type="caution">
    <text evidence="1">The sequence shown here is derived from an EMBL/GenBank/DDBJ whole genome shotgun (WGS) entry which is preliminary data.</text>
</comment>
<gene>
    <name evidence="1" type="ORF">MUB46_17065</name>
</gene>
<dbReference type="RefSeq" id="WP_261617160.1">
    <property type="nucleotide sequence ID" value="NZ_JALIDZ010000008.1"/>
</dbReference>
<dbReference type="AlphaFoldDB" id="A0AAW5QZY4"/>
<dbReference type="Proteomes" id="UP001320898">
    <property type="component" value="Unassembled WGS sequence"/>
</dbReference>